<dbReference type="CDD" id="cd06261">
    <property type="entry name" value="TM_PBP2"/>
    <property type="match status" value="2"/>
</dbReference>
<comment type="subcellular location">
    <subcellularLocation>
        <location evidence="1 7">Cell membrane</location>
        <topology evidence="1 7">Multi-pass membrane protein</topology>
    </subcellularLocation>
</comment>
<evidence type="ECO:0000256" key="1">
    <source>
        <dbReference type="ARBA" id="ARBA00004651"/>
    </source>
</evidence>
<evidence type="ECO:0000256" key="6">
    <source>
        <dbReference type="ARBA" id="ARBA00023136"/>
    </source>
</evidence>
<feature type="transmembrane region" description="Helical" evidence="7">
    <location>
        <begin position="371"/>
        <end position="388"/>
    </location>
</feature>
<dbReference type="EMBL" id="SACS01000001">
    <property type="protein sequence ID" value="RVU41860.1"/>
    <property type="molecule type" value="Genomic_DNA"/>
</dbReference>
<feature type="transmembrane region" description="Helical" evidence="7">
    <location>
        <begin position="237"/>
        <end position="255"/>
    </location>
</feature>
<keyword evidence="3" id="KW-1003">Cell membrane</keyword>
<evidence type="ECO:0000256" key="5">
    <source>
        <dbReference type="ARBA" id="ARBA00022989"/>
    </source>
</evidence>
<dbReference type="PROSITE" id="PS50928">
    <property type="entry name" value="ABC_TM1"/>
    <property type="match status" value="2"/>
</dbReference>
<name>A0A437R505_9GAMM</name>
<keyword evidence="10" id="KW-1185">Reference proteome</keyword>
<dbReference type="PANTHER" id="PTHR30183:SF2">
    <property type="entry name" value="IRON UTILIZATION PROTEIN"/>
    <property type="match status" value="1"/>
</dbReference>
<dbReference type="Gene3D" id="1.10.3720.10">
    <property type="entry name" value="MetI-like"/>
    <property type="match status" value="2"/>
</dbReference>
<dbReference type="Pfam" id="PF00528">
    <property type="entry name" value="BPD_transp_1"/>
    <property type="match status" value="2"/>
</dbReference>
<dbReference type="InterPro" id="IPR000515">
    <property type="entry name" value="MetI-like"/>
</dbReference>
<dbReference type="OrthoDB" id="9790211at2"/>
<feature type="domain" description="ABC transmembrane type-1" evidence="8">
    <location>
        <begin position="327"/>
        <end position="533"/>
    </location>
</feature>
<evidence type="ECO:0000259" key="8">
    <source>
        <dbReference type="PROSITE" id="PS50928"/>
    </source>
</evidence>
<feature type="transmembrane region" description="Helical" evidence="7">
    <location>
        <begin position="286"/>
        <end position="311"/>
    </location>
</feature>
<comment type="caution">
    <text evidence="9">The sequence shown here is derived from an EMBL/GenBank/DDBJ whole genome shotgun (WGS) entry which is preliminary data.</text>
</comment>
<evidence type="ECO:0000256" key="2">
    <source>
        <dbReference type="ARBA" id="ARBA00022448"/>
    </source>
</evidence>
<dbReference type="FunFam" id="1.10.3720.10:FF:000088">
    <property type="entry name" value="Iron(III) ABC transporter, permease protein"/>
    <property type="match status" value="1"/>
</dbReference>
<feature type="transmembrane region" description="Helical" evidence="7">
    <location>
        <begin position="331"/>
        <end position="350"/>
    </location>
</feature>
<feature type="transmembrane region" description="Helical" evidence="7">
    <location>
        <begin position="408"/>
        <end position="436"/>
    </location>
</feature>
<keyword evidence="4 7" id="KW-0812">Transmembrane</keyword>
<evidence type="ECO:0000256" key="4">
    <source>
        <dbReference type="ARBA" id="ARBA00022692"/>
    </source>
</evidence>
<keyword evidence="2 7" id="KW-0813">Transport</keyword>
<dbReference type="GO" id="GO:0055085">
    <property type="term" value="P:transmembrane transport"/>
    <property type="evidence" value="ECO:0007669"/>
    <property type="project" value="InterPro"/>
</dbReference>
<dbReference type="AlphaFoldDB" id="A0A437R505"/>
<feature type="transmembrane region" description="Helical" evidence="7">
    <location>
        <begin position="194"/>
        <end position="217"/>
    </location>
</feature>
<comment type="similarity">
    <text evidence="7">Belongs to the binding-protein-dependent transport system permease family.</text>
</comment>
<keyword evidence="5 7" id="KW-1133">Transmembrane helix</keyword>
<feature type="transmembrane region" description="Helical" evidence="7">
    <location>
        <begin position="54"/>
        <end position="78"/>
    </location>
</feature>
<evidence type="ECO:0000313" key="9">
    <source>
        <dbReference type="EMBL" id="RVU41860.1"/>
    </source>
</evidence>
<organism evidence="9 10">
    <name type="scientific">Rheinheimera riviphila</name>
    <dbReference type="NCBI Taxonomy" id="1834037"/>
    <lineage>
        <taxon>Bacteria</taxon>
        <taxon>Pseudomonadati</taxon>
        <taxon>Pseudomonadota</taxon>
        <taxon>Gammaproteobacteria</taxon>
        <taxon>Chromatiales</taxon>
        <taxon>Chromatiaceae</taxon>
        <taxon>Rheinheimera</taxon>
    </lineage>
</organism>
<keyword evidence="6 7" id="KW-0472">Membrane</keyword>
<accession>A0A437R505</accession>
<sequence length="544" mass="60068">MRYNLSLRQLPLLLLCLLLCTPLLVVLQSALQPDWQLWQHLTSTVLPDYLQNSLLLAFGVGTGALFIGTTLAWLVVFYRFPGRNILQWALLLPLAMPAYIIAYTYTGLLDFAGPVQSLLRETFNWRYGQYYFPEIRSLGGAVVLLSLVLYPYVYLLARTAFAAQSQRLAEASLSLGLNRRQHFFRVTLPMARPALVTGMALAMMEAFADYGTVQYFGVPTLTTGIFRTWFGMGQQQGAAQLAALLCSMVVLLIYLELASRKQLHFYYSGQAHQQVRYTQLSGFKALLALILALLPLLLGFAIPASQLALWALAQWPTLFSAEFGRLLWHSFSLALGSAVLVVSLALLLAYGMRLHKHWLVQLMVRMSGMGYAIPGTVIAIGVMLPLGAVDNQLDLWLEQQFGIRSGLLFSGTLFALLLAYAVRFLAVALQGIEAGLGQIKPSMDQAARSLGLNARQVLWRVHVPLLRGSVLSALLLVFVDVLKELPATLLLRPFNFNTLAVRSFELASDERLAAAALPALTIVLVGLVPVMLLAKALDKTPNKE</sequence>
<dbReference type="RefSeq" id="WP_127697244.1">
    <property type="nucleotide sequence ID" value="NZ_SACS01000001.1"/>
</dbReference>
<protein>
    <submittedName>
        <fullName evidence="9">Iron ABC transporter permease</fullName>
    </submittedName>
</protein>
<dbReference type="GO" id="GO:0005886">
    <property type="term" value="C:plasma membrane"/>
    <property type="evidence" value="ECO:0007669"/>
    <property type="project" value="UniProtKB-SubCell"/>
</dbReference>
<feature type="domain" description="ABC transmembrane type-1" evidence="8">
    <location>
        <begin position="50"/>
        <end position="257"/>
    </location>
</feature>
<feature type="transmembrane region" description="Helical" evidence="7">
    <location>
        <begin position="457"/>
        <end position="479"/>
    </location>
</feature>
<evidence type="ECO:0000256" key="7">
    <source>
        <dbReference type="RuleBase" id="RU363032"/>
    </source>
</evidence>
<feature type="transmembrane region" description="Helical" evidence="7">
    <location>
        <begin position="135"/>
        <end position="157"/>
    </location>
</feature>
<dbReference type="InterPro" id="IPR035906">
    <property type="entry name" value="MetI-like_sf"/>
</dbReference>
<dbReference type="SUPFAM" id="SSF161098">
    <property type="entry name" value="MetI-like"/>
    <property type="match status" value="2"/>
</dbReference>
<gene>
    <name evidence="9" type="ORF">EOE67_01290</name>
</gene>
<evidence type="ECO:0000313" key="10">
    <source>
        <dbReference type="Proteomes" id="UP000283077"/>
    </source>
</evidence>
<dbReference type="Proteomes" id="UP000283077">
    <property type="component" value="Unassembled WGS sequence"/>
</dbReference>
<evidence type="ECO:0000256" key="3">
    <source>
        <dbReference type="ARBA" id="ARBA00022475"/>
    </source>
</evidence>
<feature type="transmembrane region" description="Helical" evidence="7">
    <location>
        <begin position="512"/>
        <end position="534"/>
    </location>
</feature>
<reference evidence="9 10" key="1">
    <citation type="submission" date="2019-01" db="EMBL/GenBank/DDBJ databases">
        <authorList>
            <person name="Chen W.-M."/>
        </authorList>
    </citation>
    <scope>NUCLEOTIDE SEQUENCE [LARGE SCALE GENOMIC DNA]</scope>
    <source>
        <strain evidence="9 10">KYPC3</strain>
    </source>
</reference>
<feature type="transmembrane region" description="Helical" evidence="7">
    <location>
        <begin position="85"/>
        <end position="105"/>
    </location>
</feature>
<dbReference type="PANTHER" id="PTHR30183">
    <property type="entry name" value="MOLYBDENUM TRANSPORT SYSTEM PERMEASE PROTEIN MODB"/>
    <property type="match status" value="1"/>
</dbReference>
<proteinExistence type="inferred from homology"/>